<feature type="transmembrane region" description="Helical" evidence="1">
    <location>
        <begin position="12"/>
        <end position="33"/>
    </location>
</feature>
<dbReference type="AlphaFoldDB" id="A0A1D1UNM7"/>
<gene>
    <name evidence="2" type="primary">RvY_01814-1</name>
    <name evidence="2" type="synonym">RvY_01814.1</name>
    <name evidence="2" type="ORF">RvY_01814</name>
</gene>
<dbReference type="OrthoDB" id="10158419at2759"/>
<feature type="transmembrane region" description="Helical" evidence="1">
    <location>
        <begin position="116"/>
        <end position="138"/>
    </location>
</feature>
<sequence>MGLLKSCLLCSLKTGCFMVAFYTFLLAGLLLLFNIHDIIQASDYIVWTRIVSFIFAILLFFAGLVLIVGLFRKAPGMLAFWMGIFTLFIIYQIAMVCWQIYYYTNMDIKYNNVSTSMYASMIVFGILIFGDILALVAVHSYRDHLGGRGLQPVPTMA</sequence>
<dbReference type="PANTHER" id="PTHR36694:SF11">
    <property type="entry name" value="LP21121P-RELATED"/>
    <property type="match status" value="1"/>
</dbReference>
<dbReference type="Proteomes" id="UP000186922">
    <property type="component" value="Unassembled WGS sequence"/>
</dbReference>
<evidence type="ECO:0000313" key="2">
    <source>
        <dbReference type="EMBL" id="GAU89242.1"/>
    </source>
</evidence>
<protein>
    <recommendedName>
        <fullName evidence="4">MARVEL domain-containing protein</fullName>
    </recommendedName>
</protein>
<keyword evidence="1" id="KW-0472">Membrane</keyword>
<dbReference type="EMBL" id="BDGG01000001">
    <property type="protein sequence ID" value="GAU89242.1"/>
    <property type="molecule type" value="Genomic_DNA"/>
</dbReference>
<feature type="transmembrane region" description="Helical" evidence="1">
    <location>
        <begin position="78"/>
        <end position="104"/>
    </location>
</feature>
<proteinExistence type="predicted"/>
<evidence type="ECO:0008006" key="4">
    <source>
        <dbReference type="Google" id="ProtNLM"/>
    </source>
</evidence>
<reference evidence="2 3" key="1">
    <citation type="journal article" date="2016" name="Nat. Commun.">
        <title>Extremotolerant tardigrade genome and improved radiotolerance of human cultured cells by tardigrade-unique protein.</title>
        <authorList>
            <person name="Hashimoto T."/>
            <person name="Horikawa D.D."/>
            <person name="Saito Y."/>
            <person name="Kuwahara H."/>
            <person name="Kozuka-Hata H."/>
            <person name="Shin-I T."/>
            <person name="Minakuchi Y."/>
            <person name="Ohishi K."/>
            <person name="Motoyama A."/>
            <person name="Aizu T."/>
            <person name="Enomoto A."/>
            <person name="Kondo K."/>
            <person name="Tanaka S."/>
            <person name="Hara Y."/>
            <person name="Koshikawa S."/>
            <person name="Sagara H."/>
            <person name="Miura T."/>
            <person name="Yokobori S."/>
            <person name="Miyagawa K."/>
            <person name="Suzuki Y."/>
            <person name="Kubo T."/>
            <person name="Oyama M."/>
            <person name="Kohara Y."/>
            <person name="Fujiyama A."/>
            <person name="Arakawa K."/>
            <person name="Katayama T."/>
            <person name="Toyoda A."/>
            <person name="Kunieda T."/>
        </authorList>
    </citation>
    <scope>NUCLEOTIDE SEQUENCE [LARGE SCALE GENOMIC DNA]</scope>
    <source>
        <strain evidence="2 3">YOKOZUNA-1</strain>
    </source>
</reference>
<dbReference type="PANTHER" id="PTHR36694">
    <property type="entry name" value="PASIFLORA 1, ISOFORM A-RELATED"/>
    <property type="match status" value="1"/>
</dbReference>
<keyword evidence="1" id="KW-0812">Transmembrane</keyword>
<keyword evidence="3" id="KW-1185">Reference proteome</keyword>
<comment type="caution">
    <text evidence="2">The sequence shown here is derived from an EMBL/GenBank/DDBJ whole genome shotgun (WGS) entry which is preliminary data.</text>
</comment>
<evidence type="ECO:0000256" key="1">
    <source>
        <dbReference type="SAM" id="Phobius"/>
    </source>
</evidence>
<name>A0A1D1UNM7_RAMVA</name>
<keyword evidence="1" id="KW-1133">Transmembrane helix</keyword>
<evidence type="ECO:0000313" key="3">
    <source>
        <dbReference type="Proteomes" id="UP000186922"/>
    </source>
</evidence>
<organism evidence="2 3">
    <name type="scientific">Ramazzottius varieornatus</name>
    <name type="common">Water bear</name>
    <name type="synonym">Tardigrade</name>
    <dbReference type="NCBI Taxonomy" id="947166"/>
    <lineage>
        <taxon>Eukaryota</taxon>
        <taxon>Metazoa</taxon>
        <taxon>Ecdysozoa</taxon>
        <taxon>Tardigrada</taxon>
        <taxon>Eutardigrada</taxon>
        <taxon>Parachela</taxon>
        <taxon>Hypsibioidea</taxon>
        <taxon>Ramazzottiidae</taxon>
        <taxon>Ramazzottius</taxon>
    </lineage>
</organism>
<accession>A0A1D1UNM7</accession>
<feature type="transmembrane region" description="Helical" evidence="1">
    <location>
        <begin position="45"/>
        <end position="71"/>
    </location>
</feature>